<name>A0AAU9J5H5_9CILI</name>
<proteinExistence type="predicted"/>
<feature type="repeat" description="WD" evidence="7">
    <location>
        <begin position="519"/>
        <end position="553"/>
    </location>
</feature>
<evidence type="ECO:0000256" key="5">
    <source>
        <dbReference type="ARBA" id="ARBA00022989"/>
    </source>
</evidence>
<keyword evidence="2 7" id="KW-0853">WD repeat</keyword>
<dbReference type="AlphaFoldDB" id="A0AAU9J5H5"/>
<gene>
    <name evidence="10" type="ORF">BSTOLATCC_MIC30554</name>
</gene>
<dbReference type="PANTHER" id="PTHR44006">
    <property type="entry name" value="U5 SMALL NUCLEAR RIBONUCLEOPROTEIN 40 KDA PROTEIN"/>
    <property type="match status" value="1"/>
</dbReference>
<feature type="domain" description="Ion transport" evidence="9">
    <location>
        <begin position="888"/>
        <end position="1082"/>
    </location>
</feature>
<keyword evidence="3 8" id="KW-0812">Transmembrane</keyword>
<dbReference type="Pfam" id="PF00400">
    <property type="entry name" value="WD40"/>
    <property type="match status" value="8"/>
</dbReference>
<feature type="transmembrane region" description="Helical" evidence="8">
    <location>
        <begin position="875"/>
        <end position="897"/>
    </location>
</feature>
<keyword evidence="5 8" id="KW-1133">Transmembrane helix</keyword>
<dbReference type="InterPro" id="IPR015943">
    <property type="entry name" value="WD40/YVTN_repeat-like_dom_sf"/>
</dbReference>
<feature type="repeat" description="WD" evidence="7">
    <location>
        <begin position="223"/>
        <end position="264"/>
    </location>
</feature>
<feature type="repeat" description="WD" evidence="7">
    <location>
        <begin position="265"/>
        <end position="299"/>
    </location>
</feature>
<feature type="transmembrane region" description="Helical" evidence="8">
    <location>
        <begin position="1001"/>
        <end position="1022"/>
    </location>
</feature>
<dbReference type="PANTHER" id="PTHR44006:SF1">
    <property type="entry name" value="U5 SMALL NUCLEAR RIBONUCLEOPROTEIN 40 KDA PROTEIN"/>
    <property type="match status" value="1"/>
</dbReference>
<dbReference type="InterPro" id="IPR005821">
    <property type="entry name" value="Ion_trans_dom"/>
</dbReference>
<evidence type="ECO:0000256" key="4">
    <source>
        <dbReference type="ARBA" id="ARBA00022737"/>
    </source>
</evidence>
<evidence type="ECO:0000256" key="3">
    <source>
        <dbReference type="ARBA" id="ARBA00022692"/>
    </source>
</evidence>
<dbReference type="InterPro" id="IPR001680">
    <property type="entry name" value="WD40_rpt"/>
</dbReference>
<dbReference type="GO" id="GO:0003723">
    <property type="term" value="F:RNA binding"/>
    <property type="evidence" value="ECO:0007669"/>
    <property type="project" value="TreeGrafter"/>
</dbReference>
<accession>A0AAU9J5H5</accession>
<evidence type="ECO:0000256" key="2">
    <source>
        <dbReference type="ARBA" id="ARBA00022574"/>
    </source>
</evidence>
<dbReference type="InterPro" id="IPR052234">
    <property type="entry name" value="U5_snRNP_Component"/>
</dbReference>
<feature type="transmembrane region" description="Helical" evidence="8">
    <location>
        <begin position="964"/>
        <end position="981"/>
    </location>
</feature>
<keyword evidence="4" id="KW-0677">Repeat</keyword>
<comment type="caution">
    <text evidence="10">The sequence shown here is derived from an EMBL/GenBank/DDBJ whole genome shotgun (WGS) entry which is preliminary data.</text>
</comment>
<dbReference type="Gene3D" id="2.130.10.10">
    <property type="entry name" value="YVTN repeat-like/Quinoprotein amine dehydrogenase"/>
    <property type="match status" value="3"/>
</dbReference>
<evidence type="ECO:0000256" key="8">
    <source>
        <dbReference type="SAM" id="Phobius"/>
    </source>
</evidence>
<evidence type="ECO:0000313" key="11">
    <source>
        <dbReference type="Proteomes" id="UP001162131"/>
    </source>
</evidence>
<evidence type="ECO:0000256" key="6">
    <source>
        <dbReference type="ARBA" id="ARBA00023136"/>
    </source>
</evidence>
<feature type="transmembrane region" description="Helical" evidence="8">
    <location>
        <begin position="903"/>
        <end position="923"/>
    </location>
</feature>
<feature type="transmembrane region" description="Helical" evidence="8">
    <location>
        <begin position="1058"/>
        <end position="1077"/>
    </location>
</feature>
<dbReference type="InterPro" id="IPR019775">
    <property type="entry name" value="WD40_repeat_CS"/>
</dbReference>
<evidence type="ECO:0000313" key="10">
    <source>
        <dbReference type="EMBL" id="CAG9322176.1"/>
    </source>
</evidence>
<organism evidence="10 11">
    <name type="scientific">Blepharisma stoltei</name>
    <dbReference type="NCBI Taxonomy" id="1481888"/>
    <lineage>
        <taxon>Eukaryota</taxon>
        <taxon>Sar</taxon>
        <taxon>Alveolata</taxon>
        <taxon>Ciliophora</taxon>
        <taxon>Postciliodesmatophora</taxon>
        <taxon>Heterotrichea</taxon>
        <taxon>Heterotrichida</taxon>
        <taxon>Blepharismidae</taxon>
        <taxon>Blepharisma</taxon>
    </lineage>
</organism>
<keyword evidence="11" id="KW-1185">Reference proteome</keyword>
<comment type="subcellular location">
    <subcellularLocation>
        <location evidence="1">Membrane</location>
        <topology evidence="1">Multi-pass membrane protein</topology>
    </subcellularLocation>
</comment>
<feature type="repeat" description="WD" evidence="7">
    <location>
        <begin position="561"/>
        <end position="594"/>
    </location>
</feature>
<reference evidence="10" key="1">
    <citation type="submission" date="2021-09" db="EMBL/GenBank/DDBJ databases">
        <authorList>
            <consortium name="AG Swart"/>
            <person name="Singh M."/>
            <person name="Singh A."/>
            <person name="Seah K."/>
            <person name="Emmerich C."/>
        </authorList>
    </citation>
    <scope>NUCLEOTIDE SEQUENCE</scope>
    <source>
        <strain evidence="10">ATCC30299</strain>
    </source>
</reference>
<dbReference type="GO" id="GO:0071013">
    <property type="term" value="C:catalytic step 2 spliceosome"/>
    <property type="evidence" value="ECO:0007669"/>
    <property type="project" value="TreeGrafter"/>
</dbReference>
<dbReference type="Pfam" id="PF00520">
    <property type="entry name" value="Ion_trans"/>
    <property type="match status" value="1"/>
</dbReference>
<sequence length="1246" mass="140786">MSFTAAHHTSMRFLETFHVPLRAFISDLKSNSFIEPRDFHFNTQITSLCLTSDDAHILAGIDQGRVQIIELEKDEEYAMNTKADEAPNEHSQDDSLNLESIIITTICVTSDCETVIVGTSLGTVRIFELDNPSISSKEVSGHQGSINDIVINHDDRFFLSVGEDTNVHYWDAKTFKIDKTVIVEEGTVKAVDISKNDKWIAAGGSDRLVHVWGTMALARGWTMEGHELGINAVIFTNDSKNIISGGDDRNIFVWSVREKAIALSLAGHDGPIIDLALTSDNTFLASASSEGAIFVWNIEMMAPQPIPITDQEFNINKICISSDDDMLVSSSKSDGIKIWPLRRSFLAENKRLAHESSIIAIFEDAKSEFFYTFTNKEIKMWRIQTMELEAEFNSDETEITAAIFLKHINQPCIGSENGILRTLKLVGKEFKSGFVLNAHSSAINCFVEAHDSFVTGGNEGIICVWDSTTAKKRGAMIGHSLGITCLCLTHDKSILISASQDLEIKVWNIITGNELTAIKKTHNDRVLCLSFTENEFFAVSGGADNSLLLWDLRAKRHSPPLESHKDDITCMLVYQNEFLITGSLDKYIGVWSIKDQLLLGKISAGFKITSLTFIDDCKEILVGSSGGVLIRMPNPLSVNSSLSILPEKYSGLFLSYLRKVVLKETDIYDPLFTDYVIFPDRFSILHFLAFLKNANMLGQALKSGAKFIKSIVAEDPLKISLFQSKQCTELILRSFPKYIAPNNPKIFRYVEPLLKNFNNANLMNLHFLYESAFTPCTDKILPEFGVMVGSNPEVRWSYSEFIDHSKFVHEKAKNDQEWRQQQLSFSRSLIRLPTIPGALSSVLFLQSIVMCKNHEIFKTELIKSLLQFKWRKTKAFIIIEGILFIGFFATMIAHGISDDSGANFTYALLAFNCVYAIKEILLIKYVGRYYIGDPWNLVGLSKIIILYLYLFFRVGHETWHAKVYIFPFALMTSFIRGAGYLRAYKPTRRFIRLLIQIYMDIGPFLIVLLSCTVIFGIVFYVLKLNEFIKDALLRAYTLNYGEFNIDTEWSGFSTFLDLFASFFTTLIMLNIIISIMGDTYDKVSENSEANDQKEFAALIMEVESIMIWNREMNVPYYVHQCAIKESEVQEDSSKWSGKMNVIKKSVKGIHTKCKNIRNEMKSLKLMIKEFPKNLKSEVNKLVEKQKSAKFAKESLAKIGLALTSLQRGLKQANGLKSEIFDADAGIIDNMPLKWLRNSIKKSLRDS</sequence>
<dbReference type="SUPFAM" id="SSF50978">
    <property type="entry name" value="WD40 repeat-like"/>
    <property type="match status" value="2"/>
</dbReference>
<evidence type="ECO:0000256" key="1">
    <source>
        <dbReference type="ARBA" id="ARBA00004141"/>
    </source>
</evidence>
<feature type="transmembrane region" description="Helical" evidence="8">
    <location>
        <begin position="935"/>
        <end position="952"/>
    </location>
</feature>
<dbReference type="EMBL" id="CAJZBQ010000030">
    <property type="protein sequence ID" value="CAG9322176.1"/>
    <property type="molecule type" value="Genomic_DNA"/>
</dbReference>
<evidence type="ECO:0000256" key="7">
    <source>
        <dbReference type="PROSITE-ProRule" id="PRU00221"/>
    </source>
</evidence>
<feature type="repeat" description="WD" evidence="7">
    <location>
        <begin position="476"/>
        <end position="517"/>
    </location>
</feature>
<feature type="transmembrane region" description="Helical" evidence="8">
    <location>
        <begin position="835"/>
        <end position="854"/>
    </location>
</feature>
<dbReference type="SMART" id="SM00320">
    <property type="entry name" value="WD40"/>
    <property type="match status" value="11"/>
</dbReference>
<feature type="repeat" description="WD" evidence="7">
    <location>
        <begin position="139"/>
        <end position="180"/>
    </location>
</feature>
<dbReference type="InterPro" id="IPR036322">
    <property type="entry name" value="WD40_repeat_dom_sf"/>
</dbReference>
<dbReference type="PROSITE" id="PS50294">
    <property type="entry name" value="WD_REPEATS_REGION"/>
    <property type="match status" value="5"/>
</dbReference>
<keyword evidence="6 8" id="KW-0472">Membrane</keyword>
<dbReference type="PROSITE" id="PS00678">
    <property type="entry name" value="WD_REPEATS_1"/>
    <property type="match status" value="2"/>
</dbReference>
<dbReference type="Proteomes" id="UP001162131">
    <property type="component" value="Unassembled WGS sequence"/>
</dbReference>
<evidence type="ECO:0000259" key="9">
    <source>
        <dbReference type="Pfam" id="PF00520"/>
    </source>
</evidence>
<protein>
    <recommendedName>
        <fullName evidence="9">Ion transport domain-containing protein</fullName>
    </recommendedName>
</protein>
<dbReference type="PROSITE" id="PS50082">
    <property type="entry name" value="WD_REPEATS_2"/>
    <property type="match status" value="6"/>
</dbReference>
<dbReference type="CDD" id="cd00200">
    <property type="entry name" value="WD40"/>
    <property type="match status" value="1"/>
</dbReference>